<feature type="compositionally biased region" description="Low complexity" evidence="1">
    <location>
        <begin position="1"/>
        <end position="13"/>
    </location>
</feature>
<name>A0A2A4X7P4_UNCAE</name>
<dbReference type="AlphaFoldDB" id="A0A2A4X7P4"/>
<accession>A0A2A4X7P4</accession>
<protein>
    <submittedName>
        <fullName evidence="2">Uncharacterized protein</fullName>
    </submittedName>
</protein>
<reference evidence="3" key="1">
    <citation type="submission" date="2017-08" db="EMBL/GenBank/DDBJ databases">
        <title>A dynamic microbial community with high functional redundancy inhabits the cold, oxic subseafloor aquifer.</title>
        <authorList>
            <person name="Tully B.J."/>
            <person name="Wheat C.G."/>
            <person name="Glazer B.T."/>
            <person name="Huber J.A."/>
        </authorList>
    </citation>
    <scope>NUCLEOTIDE SEQUENCE [LARGE SCALE GENOMIC DNA]</scope>
</reference>
<feature type="region of interest" description="Disordered" evidence="1">
    <location>
        <begin position="1"/>
        <end position="20"/>
    </location>
</feature>
<dbReference type="Proteomes" id="UP000218775">
    <property type="component" value="Unassembled WGS sequence"/>
</dbReference>
<evidence type="ECO:0000313" key="3">
    <source>
        <dbReference type="Proteomes" id="UP000218775"/>
    </source>
</evidence>
<organism evidence="2 3">
    <name type="scientific">Aerophobetes bacterium</name>
    <dbReference type="NCBI Taxonomy" id="2030807"/>
    <lineage>
        <taxon>Bacteria</taxon>
        <taxon>Candidatus Aerophobota</taxon>
    </lineage>
</organism>
<proteinExistence type="predicted"/>
<dbReference type="EMBL" id="NVUK01000002">
    <property type="protein sequence ID" value="PCI78648.1"/>
    <property type="molecule type" value="Genomic_DNA"/>
</dbReference>
<sequence length="385" mass="41951">MTSTISAASAAATQPLPGAGSIPPTTTALAVDAPVQAVAAASLNQDGGGVPAQAQAPVLRMQPAHFTQISESHMEQKWALIAKERYALYIAAKNPAPAESGGSKESGWSFSAVASWAKAKLTGSAQPESKGEPVSEPVMPVVNLEKLAMDYLEAAFIRLYYTDSLEGLFRTAANNIEIGNPEVDATPSLESVRIKQVTKDNPDIFLDPVKENYDQLKAFFGFSLPLLHRMMSNDEVGTLNQGRLAQDEARYGTDHCIKFFKNLSAACAGNLYAIEKMHFPNAKPPSHLLTALGFTYDDTSNELVINTEKIPLMQAAIARYDENREQLSELFTVMHHTYAESTAQQQALETATFTLDQRTAHIHLMQETIRISLETKTAFLTILFS</sequence>
<evidence type="ECO:0000313" key="2">
    <source>
        <dbReference type="EMBL" id="PCI78648.1"/>
    </source>
</evidence>
<comment type="caution">
    <text evidence="2">The sequence shown here is derived from an EMBL/GenBank/DDBJ whole genome shotgun (WGS) entry which is preliminary data.</text>
</comment>
<gene>
    <name evidence="2" type="ORF">COB21_00260</name>
</gene>
<evidence type="ECO:0000256" key="1">
    <source>
        <dbReference type="SAM" id="MobiDB-lite"/>
    </source>
</evidence>